<dbReference type="Proteomes" id="UP000756921">
    <property type="component" value="Unassembled WGS sequence"/>
</dbReference>
<gene>
    <name evidence="2" type="ORF">PMIN01_00781</name>
</gene>
<dbReference type="OrthoDB" id="3788992at2759"/>
<accession>A0A9P6GSU3</accession>
<name>A0A9P6GSU3_9PLEO</name>
<comment type="caution">
    <text evidence="2">The sequence shown here is derived from an EMBL/GenBank/DDBJ whole genome shotgun (WGS) entry which is preliminary data.</text>
</comment>
<dbReference type="PANTHER" id="PTHR38111">
    <property type="entry name" value="ZN(2)-C6 FUNGAL-TYPE DOMAIN-CONTAINING PROTEIN-RELATED"/>
    <property type="match status" value="1"/>
</dbReference>
<organism evidence="2 3">
    <name type="scientific">Paraphaeosphaeria minitans</name>
    <dbReference type="NCBI Taxonomy" id="565426"/>
    <lineage>
        <taxon>Eukaryota</taxon>
        <taxon>Fungi</taxon>
        <taxon>Dikarya</taxon>
        <taxon>Ascomycota</taxon>
        <taxon>Pezizomycotina</taxon>
        <taxon>Dothideomycetes</taxon>
        <taxon>Pleosporomycetidae</taxon>
        <taxon>Pleosporales</taxon>
        <taxon>Massarineae</taxon>
        <taxon>Didymosphaeriaceae</taxon>
        <taxon>Paraphaeosphaeria</taxon>
    </lineage>
</organism>
<evidence type="ECO:0000256" key="1">
    <source>
        <dbReference type="SAM" id="Coils"/>
    </source>
</evidence>
<dbReference type="InterPro" id="IPR053178">
    <property type="entry name" value="Osmoadaptation_assoc"/>
</dbReference>
<dbReference type="EMBL" id="WJXW01000001">
    <property type="protein sequence ID" value="KAF9741242.1"/>
    <property type="molecule type" value="Genomic_DNA"/>
</dbReference>
<reference evidence="2" key="1">
    <citation type="journal article" date="2020" name="Mol. Plant Microbe Interact.">
        <title>Genome Sequence of the Biocontrol Agent Coniothyrium minitans strain Conio (IMI 134523).</title>
        <authorList>
            <person name="Patel D."/>
            <person name="Shittu T.A."/>
            <person name="Baroncelli R."/>
            <person name="Muthumeenakshi S."/>
            <person name="Osborne T.H."/>
            <person name="Janganan T.K."/>
            <person name="Sreenivasaprasad S."/>
        </authorList>
    </citation>
    <scope>NUCLEOTIDE SEQUENCE</scope>
    <source>
        <strain evidence="2">Conio</strain>
    </source>
</reference>
<feature type="coiled-coil region" evidence="1">
    <location>
        <begin position="162"/>
        <end position="189"/>
    </location>
</feature>
<protein>
    <submittedName>
        <fullName evidence="2">C6 zinc finger domain protein</fullName>
    </submittedName>
</protein>
<dbReference type="PANTHER" id="PTHR38111:SF11">
    <property type="entry name" value="TRANSCRIPTION FACTOR DOMAIN-CONTAINING PROTEIN-RELATED"/>
    <property type="match status" value="1"/>
</dbReference>
<keyword evidence="3" id="KW-1185">Reference proteome</keyword>
<evidence type="ECO:0000313" key="3">
    <source>
        <dbReference type="Proteomes" id="UP000756921"/>
    </source>
</evidence>
<evidence type="ECO:0000313" key="2">
    <source>
        <dbReference type="EMBL" id="KAF9741242.1"/>
    </source>
</evidence>
<keyword evidence="1" id="KW-0175">Coiled coil</keyword>
<proteinExistence type="predicted"/>
<dbReference type="AlphaFoldDB" id="A0A9P6GSU3"/>
<sequence length="266" mass="30127">MKRGDEGLEMYDKALSLFAQELNTPGKAKPFEVLNCCRILALYDQLNDISAEASNWKGHVQGLLTLIHQHPPKAFSHTGAHEIFLECRHNGVTSALANRQATYFSKPEWIIRPWKSRHKNVVDTASDILVKISGDLEEWDPISTRTSTEEVLRKVKVFRHQCARNDHELRRSERELEKVRAQNKSHDAATNYFQELNAVTSLHDVHGSAKRRSCFGEAATHEEIGVTWATGKWYGPAPRCESDDQNLFLSVGGVDGKRNKRVGAQR</sequence>